<gene>
    <name evidence="1" type="ORF">H5410_005087</name>
</gene>
<dbReference type="EMBL" id="JACXVP010000002">
    <property type="protein sequence ID" value="KAG5619869.1"/>
    <property type="molecule type" value="Genomic_DNA"/>
</dbReference>
<protein>
    <submittedName>
        <fullName evidence="1">Uncharacterized protein</fullName>
    </submittedName>
</protein>
<organism evidence="1 2">
    <name type="scientific">Solanum commersonii</name>
    <name type="common">Commerson's wild potato</name>
    <name type="synonym">Commerson's nightshade</name>
    <dbReference type="NCBI Taxonomy" id="4109"/>
    <lineage>
        <taxon>Eukaryota</taxon>
        <taxon>Viridiplantae</taxon>
        <taxon>Streptophyta</taxon>
        <taxon>Embryophyta</taxon>
        <taxon>Tracheophyta</taxon>
        <taxon>Spermatophyta</taxon>
        <taxon>Magnoliopsida</taxon>
        <taxon>eudicotyledons</taxon>
        <taxon>Gunneridae</taxon>
        <taxon>Pentapetalae</taxon>
        <taxon>asterids</taxon>
        <taxon>lamiids</taxon>
        <taxon>Solanales</taxon>
        <taxon>Solanaceae</taxon>
        <taxon>Solanoideae</taxon>
        <taxon>Solaneae</taxon>
        <taxon>Solanum</taxon>
    </lineage>
</organism>
<dbReference type="Proteomes" id="UP000824120">
    <property type="component" value="Chromosome 2"/>
</dbReference>
<reference evidence="1 2" key="1">
    <citation type="submission" date="2020-09" db="EMBL/GenBank/DDBJ databases">
        <title>De no assembly of potato wild relative species, Solanum commersonii.</title>
        <authorList>
            <person name="Cho K."/>
        </authorList>
    </citation>
    <scope>NUCLEOTIDE SEQUENCE [LARGE SCALE GENOMIC DNA]</scope>
    <source>
        <strain evidence="1">LZ3.2</strain>
        <tissue evidence="1">Leaf</tissue>
    </source>
</reference>
<comment type="caution">
    <text evidence="1">The sequence shown here is derived from an EMBL/GenBank/DDBJ whole genome shotgun (WGS) entry which is preliminary data.</text>
</comment>
<evidence type="ECO:0000313" key="1">
    <source>
        <dbReference type="EMBL" id="KAG5619869.1"/>
    </source>
</evidence>
<evidence type="ECO:0000313" key="2">
    <source>
        <dbReference type="Proteomes" id="UP000824120"/>
    </source>
</evidence>
<accession>A0A9J6A5N6</accession>
<name>A0A9J6A5N6_SOLCO</name>
<dbReference type="AlphaFoldDB" id="A0A9J6A5N6"/>
<sequence>MGRMIGMCLPMSAKRQMIRKVVDLRICFLVSSTKLRGYYLPFYINQTVGDPNGSYLVLIELKTTRGFA</sequence>
<keyword evidence="2" id="KW-1185">Reference proteome</keyword>
<proteinExistence type="predicted"/>